<gene>
    <name evidence="2" type="ORF">PSON_ATCC_30995.1.T1650049</name>
</gene>
<dbReference type="SMART" id="SM00717">
    <property type="entry name" value="SANT"/>
    <property type="match status" value="1"/>
</dbReference>
<comment type="caution">
    <text evidence="2">The sequence shown here is derived from an EMBL/GenBank/DDBJ whole genome shotgun (WGS) entry which is preliminary data.</text>
</comment>
<dbReference type="OrthoDB" id="288030at2759"/>
<dbReference type="PROSITE" id="PS51294">
    <property type="entry name" value="HTH_MYB"/>
    <property type="match status" value="1"/>
</dbReference>
<dbReference type="CDD" id="cd00167">
    <property type="entry name" value="SANT"/>
    <property type="match status" value="1"/>
</dbReference>
<dbReference type="InterPro" id="IPR017930">
    <property type="entry name" value="Myb_dom"/>
</dbReference>
<evidence type="ECO:0000259" key="1">
    <source>
        <dbReference type="PROSITE" id="PS51294"/>
    </source>
</evidence>
<reference evidence="2" key="1">
    <citation type="submission" date="2021-01" db="EMBL/GenBank/DDBJ databases">
        <authorList>
            <consortium name="Genoscope - CEA"/>
            <person name="William W."/>
        </authorList>
    </citation>
    <scope>NUCLEOTIDE SEQUENCE</scope>
</reference>
<dbReference type="AlphaFoldDB" id="A0A8S1REN1"/>
<proteinExistence type="predicted"/>
<dbReference type="Proteomes" id="UP000692954">
    <property type="component" value="Unassembled WGS sequence"/>
</dbReference>
<name>A0A8S1REN1_9CILI</name>
<dbReference type="EMBL" id="CAJJDN010000165">
    <property type="protein sequence ID" value="CAD8126157.1"/>
    <property type="molecule type" value="Genomic_DNA"/>
</dbReference>
<dbReference type="InterPro" id="IPR001005">
    <property type="entry name" value="SANT/Myb"/>
</dbReference>
<organism evidence="2 3">
    <name type="scientific">Paramecium sonneborni</name>
    <dbReference type="NCBI Taxonomy" id="65129"/>
    <lineage>
        <taxon>Eukaryota</taxon>
        <taxon>Sar</taxon>
        <taxon>Alveolata</taxon>
        <taxon>Ciliophora</taxon>
        <taxon>Intramacronucleata</taxon>
        <taxon>Oligohymenophorea</taxon>
        <taxon>Peniculida</taxon>
        <taxon>Parameciidae</taxon>
        <taxon>Paramecium</taxon>
    </lineage>
</organism>
<dbReference type="Pfam" id="PF00249">
    <property type="entry name" value="Myb_DNA-binding"/>
    <property type="match status" value="1"/>
</dbReference>
<keyword evidence="3" id="KW-1185">Reference proteome</keyword>
<evidence type="ECO:0000313" key="3">
    <source>
        <dbReference type="Proteomes" id="UP000692954"/>
    </source>
</evidence>
<accession>A0A8S1REN1</accession>
<sequence>MQDYAAVYNVINFLQLEKDGGQQEEYSSSHFNFSNNENPSVTQIAAEDDLLPQSHQAKKIKKKKRVDFHYKRRRRNNKNTELNNNTPFNFSEDQKILSLVLEHGPKFSVVSKYFNDRNQNAIKNRYYKYLRFRWDQILGSDYSHLNQRRDDQEQSQDITKIIEEMNFFPEITNLLSQFVQRVYAQFN</sequence>
<protein>
    <recommendedName>
        <fullName evidence="1">HTH myb-type domain-containing protein</fullName>
    </recommendedName>
</protein>
<evidence type="ECO:0000313" key="2">
    <source>
        <dbReference type="EMBL" id="CAD8126157.1"/>
    </source>
</evidence>
<feature type="domain" description="HTH myb-type" evidence="1">
    <location>
        <begin position="92"/>
        <end position="134"/>
    </location>
</feature>